<dbReference type="RefSeq" id="WP_059056983.1">
    <property type="nucleotide sequence ID" value="NZ_CEMN01000001.1"/>
</dbReference>
<keyword evidence="7" id="KW-0812">Transmembrane</keyword>
<evidence type="ECO:0000256" key="2">
    <source>
        <dbReference type="ARBA" id="ARBA00012438"/>
    </source>
</evidence>
<dbReference type="GO" id="GO:0005524">
    <property type="term" value="F:ATP binding"/>
    <property type="evidence" value="ECO:0007669"/>
    <property type="project" value="UniProtKB-KW"/>
</dbReference>
<dbReference type="PANTHER" id="PTHR44936">
    <property type="entry name" value="SENSOR PROTEIN CREC"/>
    <property type="match status" value="1"/>
</dbReference>
<dbReference type="Pfam" id="PF08448">
    <property type="entry name" value="PAS_4"/>
    <property type="match status" value="1"/>
</dbReference>
<dbReference type="InterPro" id="IPR000014">
    <property type="entry name" value="PAS"/>
</dbReference>
<dbReference type="InterPro" id="IPR050980">
    <property type="entry name" value="2C_sensor_his_kinase"/>
</dbReference>
<feature type="transmembrane region" description="Helical" evidence="7">
    <location>
        <begin position="14"/>
        <end position="35"/>
    </location>
</feature>
<gene>
    <name evidence="9" type="ORF">HHUB_2546</name>
</gene>
<sequence length="455" mass="49519">MPQLDASEPSEQSALDWLVAGLGAVLTAAAVAHFGDHGHHQPVVVATTVGPSVALLAYGVWFRYLGRDRARATTVAAWAVGGAGGVLALSLWTMFVGGYGDGTTVDHVFVQHTSVGALGAAVAGTYSERARHRSRVQVRLKRALDAAMDGVAVLDADRRVVYANDAFREEYRTDGGVAGTHWREYYPESAEDRLRDVFEELDANGDSDDHWHGQVLARREDSRTYPQELSMTSLGDGGYVLVARDVTTREERDQRLRVLNRVLRHNVRNSLNVVLGRAERFAERHDDADIESIVSAAEDLLAVSEKARVVERVLGEDDANTAPLDDLLDAELQRARSQHPEAVFEAAVDANAEVDARLRLAVRELLTNAVEHNDSDPPRVTLAADGDDLVDVRVSDNGPGIPEHERRALAGVTEESLQHGSGIGLWTVYWLARHCGATVAVPDENTVCIRLPSAD</sequence>
<reference evidence="10" key="1">
    <citation type="journal article" date="2016" name="Environ. Microbiol.">
        <title>The complete genome of a viable archaeum isolated from 123-million-year-old rock salt.</title>
        <authorList>
            <person name="Jaakkola S.T."/>
            <person name="Pfeiffer F."/>
            <person name="Ravantti J.J."/>
            <person name="Guo Q."/>
            <person name="Liu Y."/>
            <person name="Chen X."/>
            <person name="Ma H."/>
            <person name="Yang C."/>
            <person name="Oksanen H.M."/>
            <person name="Bamford D.H."/>
        </authorList>
    </citation>
    <scope>NUCLEOTIDE SEQUENCE</scope>
    <source>
        <strain evidence="10">JI20-1</strain>
    </source>
</reference>
<name>A0A0U5CYH1_9EURY</name>
<evidence type="ECO:0000256" key="3">
    <source>
        <dbReference type="ARBA" id="ARBA00022679"/>
    </source>
</evidence>
<dbReference type="Proteomes" id="UP000066737">
    <property type="component" value="Chromosome I"/>
</dbReference>
<evidence type="ECO:0000256" key="1">
    <source>
        <dbReference type="ARBA" id="ARBA00000085"/>
    </source>
</evidence>
<dbReference type="InterPro" id="IPR003594">
    <property type="entry name" value="HATPase_dom"/>
</dbReference>
<dbReference type="KEGG" id="hhb:Hhub_2546"/>
<keyword evidence="6" id="KW-0067">ATP-binding</keyword>
<accession>A0A0U5CYH1</accession>
<evidence type="ECO:0000313" key="9">
    <source>
        <dbReference type="EMBL" id="CQH57478.1"/>
    </source>
</evidence>
<evidence type="ECO:0000313" key="10">
    <source>
        <dbReference type="Proteomes" id="UP000066737"/>
    </source>
</evidence>
<dbReference type="EC" id="2.7.13.3" evidence="2"/>
<dbReference type="Pfam" id="PF02518">
    <property type="entry name" value="HATPase_c"/>
    <property type="match status" value="1"/>
</dbReference>
<comment type="catalytic activity">
    <reaction evidence="1">
        <text>ATP + protein L-histidine = ADP + protein N-phospho-L-histidine.</text>
        <dbReference type="EC" id="2.7.13.3"/>
    </reaction>
</comment>
<dbReference type="CDD" id="cd00130">
    <property type="entry name" value="PAS"/>
    <property type="match status" value="1"/>
</dbReference>
<keyword evidence="7" id="KW-0472">Membrane</keyword>
<keyword evidence="7" id="KW-1133">Transmembrane helix</keyword>
<evidence type="ECO:0000259" key="8">
    <source>
        <dbReference type="PROSITE" id="PS50109"/>
    </source>
</evidence>
<keyword evidence="5 9" id="KW-0418">Kinase</keyword>
<dbReference type="PANTHER" id="PTHR44936:SF10">
    <property type="entry name" value="SENSOR PROTEIN RSTB"/>
    <property type="match status" value="1"/>
</dbReference>
<keyword evidence="10" id="KW-1185">Reference proteome</keyword>
<dbReference type="InterPro" id="IPR013656">
    <property type="entry name" value="PAS_4"/>
</dbReference>
<dbReference type="SMART" id="SM00387">
    <property type="entry name" value="HATPase_c"/>
    <property type="match status" value="1"/>
</dbReference>
<dbReference type="OrthoDB" id="230688at2157"/>
<feature type="domain" description="Histidine kinase" evidence="8">
    <location>
        <begin position="262"/>
        <end position="455"/>
    </location>
</feature>
<keyword evidence="3 9" id="KW-0808">Transferase</keyword>
<evidence type="ECO:0000256" key="7">
    <source>
        <dbReference type="SAM" id="Phobius"/>
    </source>
</evidence>
<evidence type="ECO:0000256" key="5">
    <source>
        <dbReference type="ARBA" id="ARBA00022777"/>
    </source>
</evidence>
<dbReference type="InterPro" id="IPR036890">
    <property type="entry name" value="HATPase_C_sf"/>
</dbReference>
<dbReference type="SUPFAM" id="SSF55785">
    <property type="entry name" value="PYP-like sensor domain (PAS domain)"/>
    <property type="match status" value="1"/>
</dbReference>
<dbReference type="CDD" id="cd00075">
    <property type="entry name" value="HATPase"/>
    <property type="match status" value="1"/>
</dbReference>
<dbReference type="STRING" id="1407499.HHUB_2546"/>
<dbReference type="PROSITE" id="PS50109">
    <property type="entry name" value="HIS_KIN"/>
    <property type="match status" value="1"/>
</dbReference>
<protein>
    <recommendedName>
        <fullName evidence="2">histidine kinase</fullName>
        <ecNumber evidence="2">2.7.13.3</ecNumber>
    </recommendedName>
</protein>
<evidence type="ECO:0000256" key="6">
    <source>
        <dbReference type="ARBA" id="ARBA00022840"/>
    </source>
</evidence>
<dbReference type="InterPro" id="IPR005467">
    <property type="entry name" value="His_kinase_dom"/>
</dbReference>
<proteinExistence type="predicted"/>
<organism evidence="9 10">
    <name type="scientific">Halobacterium hubeiense</name>
    <dbReference type="NCBI Taxonomy" id="1407499"/>
    <lineage>
        <taxon>Archaea</taxon>
        <taxon>Methanobacteriati</taxon>
        <taxon>Methanobacteriota</taxon>
        <taxon>Stenosarchaea group</taxon>
        <taxon>Halobacteria</taxon>
        <taxon>Halobacteriales</taxon>
        <taxon>Halobacteriaceae</taxon>
        <taxon>Halobacterium</taxon>
    </lineage>
</organism>
<dbReference type="Gene3D" id="3.30.450.20">
    <property type="entry name" value="PAS domain"/>
    <property type="match status" value="1"/>
</dbReference>
<keyword evidence="4" id="KW-0547">Nucleotide-binding</keyword>
<dbReference type="EMBL" id="LN831302">
    <property type="protein sequence ID" value="CQH57478.1"/>
    <property type="molecule type" value="Genomic_DNA"/>
</dbReference>
<evidence type="ECO:0000256" key="4">
    <source>
        <dbReference type="ARBA" id="ARBA00022741"/>
    </source>
</evidence>
<dbReference type="SUPFAM" id="SSF55874">
    <property type="entry name" value="ATPase domain of HSP90 chaperone/DNA topoisomerase II/histidine kinase"/>
    <property type="match status" value="1"/>
</dbReference>
<dbReference type="Gene3D" id="3.30.565.10">
    <property type="entry name" value="Histidine kinase-like ATPase, C-terminal domain"/>
    <property type="match status" value="1"/>
</dbReference>
<dbReference type="GeneID" id="26659183"/>
<dbReference type="GO" id="GO:0004673">
    <property type="term" value="F:protein histidine kinase activity"/>
    <property type="evidence" value="ECO:0007669"/>
    <property type="project" value="UniProtKB-EC"/>
</dbReference>
<dbReference type="NCBIfam" id="TIGR00229">
    <property type="entry name" value="sensory_box"/>
    <property type="match status" value="1"/>
</dbReference>
<dbReference type="InterPro" id="IPR035965">
    <property type="entry name" value="PAS-like_dom_sf"/>
</dbReference>
<feature type="transmembrane region" description="Helical" evidence="7">
    <location>
        <begin position="74"/>
        <end position="96"/>
    </location>
</feature>
<dbReference type="AlphaFoldDB" id="A0A0U5CYH1"/>
<feature type="transmembrane region" description="Helical" evidence="7">
    <location>
        <begin position="41"/>
        <end position="62"/>
    </location>
</feature>